<evidence type="ECO:0000256" key="1">
    <source>
        <dbReference type="SAM" id="MobiDB-lite"/>
    </source>
</evidence>
<evidence type="ECO:0000313" key="2">
    <source>
        <dbReference type="EMBL" id="GIY84404.1"/>
    </source>
</evidence>
<reference evidence="2 3" key="1">
    <citation type="submission" date="2021-06" db="EMBL/GenBank/DDBJ databases">
        <title>Caerostris darwini draft genome.</title>
        <authorList>
            <person name="Kono N."/>
            <person name="Arakawa K."/>
        </authorList>
    </citation>
    <scope>NUCLEOTIDE SEQUENCE [LARGE SCALE GENOMIC DNA]</scope>
</reference>
<evidence type="ECO:0000313" key="3">
    <source>
        <dbReference type="Proteomes" id="UP001054837"/>
    </source>
</evidence>
<protein>
    <submittedName>
        <fullName evidence="2">Uncharacterized protein</fullName>
    </submittedName>
</protein>
<keyword evidence="3" id="KW-1185">Reference proteome</keyword>
<dbReference type="EMBL" id="BPLQ01014930">
    <property type="protein sequence ID" value="GIY84404.1"/>
    <property type="molecule type" value="Genomic_DNA"/>
</dbReference>
<organism evidence="2 3">
    <name type="scientific">Caerostris darwini</name>
    <dbReference type="NCBI Taxonomy" id="1538125"/>
    <lineage>
        <taxon>Eukaryota</taxon>
        <taxon>Metazoa</taxon>
        <taxon>Ecdysozoa</taxon>
        <taxon>Arthropoda</taxon>
        <taxon>Chelicerata</taxon>
        <taxon>Arachnida</taxon>
        <taxon>Araneae</taxon>
        <taxon>Araneomorphae</taxon>
        <taxon>Entelegynae</taxon>
        <taxon>Araneoidea</taxon>
        <taxon>Araneidae</taxon>
        <taxon>Caerostris</taxon>
    </lineage>
</organism>
<accession>A0AAV4WRG7</accession>
<dbReference type="AlphaFoldDB" id="A0AAV4WRG7"/>
<comment type="caution">
    <text evidence="2">The sequence shown here is derived from an EMBL/GenBank/DDBJ whole genome shotgun (WGS) entry which is preliminary data.</text>
</comment>
<gene>
    <name evidence="2" type="ORF">CDAR_278521</name>
</gene>
<dbReference type="Proteomes" id="UP001054837">
    <property type="component" value="Unassembled WGS sequence"/>
</dbReference>
<name>A0AAV4WRG7_9ARAC</name>
<proteinExistence type="predicted"/>
<sequence length="139" mass="16086">MRWKHPRTSVHPSSSHTFRHHPDRKRFRTINTWKCSYHCAGFVIVICEESQMTEKPHKGACTRVPRNVLPRVVKGPPSGQAPINSSPFSWAPEMSRGSSFQLIMSMWTRKRFSRDLLRKLPLGSDEGDIFNASRNRELI</sequence>
<feature type="region of interest" description="Disordered" evidence="1">
    <location>
        <begin position="1"/>
        <end position="21"/>
    </location>
</feature>